<name>A0A5B6UFJ2_9ROSI</name>
<sequence>MRPLDSNVSGAKADNIIGGLGFQYSHRVEAIGYSGVFISFVYQSCNRQKHKDLWRDLSLLISLGQVPWMAIDNFNAILSPNEKSGGLSNGKRSPLFGDFVDMAELHYLGFRGPPFTWHRGGLFERLDRALGNEAWVREFSNCLVTHLHKIKSNHRPIFPSD</sequence>
<reference evidence="2" key="1">
    <citation type="journal article" date="2019" name="Plant Biotechnol. J.">
        <title>Genome sequencing of the Australian wild diploid species Gossypium australe highlights disease resistance and delayed gland morphogenesis.</title>
        <authorList>
            <person name="Cai Y."/>
            <person name="Cai X."/>
            <person name="Wang Q."/>
            <person name="Wang P."/>
            <person name="Zhang Y."/>
            <person name="Cai C."/>
            <person name="Xu Y."/>
            <person name="Wang K."/>
            <person name="Zhou Z."/>
            <person name="Wang C."/>
            <person name="Geng S."/>
            <person name="Li B."/>
            <person name="Dong Q."/>
            <person name="Hou Y."/>
            <person name="Wang H."/>
            <person name="Ai P."/>
            <person name="Liu Z."/>
            <person name="Yi F."/>
            <person name="Sun M."/>
            <person name="An G."/>
            <person name="Cheng J."/>
            <person name="Zhang Y."/>
            <person name="Shi Q."/>
            <person name="Xie Y."/>
            <person name="Shi X."/>
            <person name="Chang Y."/>
            <person name="Huang F."/>
            <person name="Chen Y."/>
            <person name="Hong S."/>
            <person name="Mi L."/>
            <person name="Sun Q."/>
            <person name="Zhang L."/>
            <person name="Zhou B."/>
            <person name="Peng R."/>
            <person name="Zhang X."/>
            <person name="Liu F."/>
        </authorList>
    </citation>
    <scope>NUCLEOTIDE SEQUENCE [LARGE SCALE GENOMIC DNA]</scope>
    <source>
        <strain evidence="2">cv. PA1801</strain>
    </source>
</reference>
<accession>A0A5B6UFJ2</accession>
<dbReference type="PANTHER" id="PTHR33710:SF77">
    <property type="entry name" value="DNASE I-LIKE SUPERFAMILY PROTEIN"/>
    <property type="match status" value="1"/>
</dbReference>
<dbReference type="InterPro" id="IPR036691">
    <property type="entry name" value="Endo/exonu/phosph_ase_sf"/>
</dbReference>
<comment type="caution">
    <text evidence="1">The sequence shown here is derived from an EMBL/GenBank/DDBJ whole genome shotgun (WGS) entry which is preliminary data.</text>
</comment>
<dbReference type="AlphaFoldDB" id="A0A5B6UFJ2"/>
<gene>
    <name evidence="1" type="ORF">EPI10_034457</name>
</gene>
<dbReference type="EMBL" id="SMMG02000027">
    <property type="protein sequence ID" value="KAA3452515.1"/>
    <property type="molecule type" value="Genomic_DNA"/>
</dbReference>
<organism evidence="1 2">
    <name type="scientific">Gossypium australe</name>
    <dbReference type="NCBI Taxonomy" id="47621"/>
    <lineage>
        <taxon>Eukaryota</taxon>
        <taxon>Viridiplantae</taxon>
        <taxon>Streptophyta</taxon>
        <taxon>Embryophyta</taxon>
        <taxon>Tracheophyta</taxon>
        <taxon>Spermatophyta</taxon>
        <taxon>Magnoliopsida</taxon>
        <taxon>eudicotyledons</taxon>
        <taxon>Gunneridae</taxon>
        <taxon>Pentapetalae</taxon>
        <taxon>rosids</taxon>
        <taxon>malvids</taxon>
        <taxon>Malvales</taxon>
        <taxon>Malvaceae</taxon>
        <taxon>Malvoideae</taxon>
        <taxon>Gossypium</taxon>
    </lineage>
</organism>
<keyword evidence="2" id="KW-1185">Reference proteome</keyword>
<proteinExistence type="predicted"/>
<dbReference type="Proteomes" id="UP000325315">
    <property type="component" value="Unassembled WGS sequence"/>
</dbReference>
<dbReference type="PANTHER" id="PTHR33710">
    <property type="entry name" value="BNAC02G09200D PROTEIN"/>
    <property type="match status" value="1"/>
</dbReference>
<evidence type="ECO:0000313" key="1">
    <source>
        <dbReference type="EMBL" id="KAA3452515.1"/>
    </source>
</evidence>
<dbReference type="Gene3D" id="3.60.10.10">
    <property type="entry name" value="Endonuclease/exonuclease/phosphatase"/>
    <property type="match status" value="1"/>
</dbReference>
<evidence type="ECO:0000313" key="2">
    <source>
        <dbReference type="Proteomes" id="UP000325315"/>
    </source>
</evidence>
<dbReference type="OrthoDB" id="1926761at2759"/>
<protein>
    <submittedName>
        <fullName evidence="1">GroES-like zinc-binding alcohol dehydrogenase family protein</fullName>
    </submittedName>
</protein>
<dbReference type="SUPFAM" id="SSF56219">
    <property type="entry name" value="DNase I-like"/>
    <property type="match status" value="1"/>
</dbReference>